<evidence type="ECO:0000313" key="11">
    <source>
        <dbReference type="Proteomes" id="UP000239388"/>
    </source>
</evidence>
<dbReference type="PROSITE" id="PS51257">
    <property type="entry name" value="PROKAR_LIPOPROTEIN"/>
    <property type="match status" value="1"/>
</dbReference>
<dbReference type="EMBL" id="PUIB01000011">
    <property type="protein sequence ID" value="PQO38536.1"/>
    <property type="molecule type" value="Genomic_DNA"/>
</dbReference>
<evidence type="ECO:0000256" key="9">
    <source>
        <dbReference type="ARBA" id="ARBA00025250"/>
    </source>
</evidence>
<dbReference type="Gene3D" id="3.40.50.1820">
    <property type="entry name" value="alpha/beta hydrolase"/>
    <property type="match status" value="1"/>
</dbReference>
<keyword evidence="6" id="KW-0378">Hydrolase</keyword>
<comment type="similarity">
    <text evidence="2">Belongs to the faeC family.</text>
</comment>
<dbReference type="GO" id="GO:0030600">
    <property type="term" value="F:feruloyl esterase activity"/>
    <property type="evidence" value="ECO:0007669"/>
    <property type="project" value="InterPro"/>
</dbReference>
<evidence type="ECO:0000256" key="3">
    <source>
        <dbReference type="ARBA" id="ARBA00022525"/>
    </source>
</evidence>
<dbReference type="Proteomes" id="UP000239388">
    <property type="component" value="Unassembled WGS sequence"/>
</dbReference>
<evidence type="ECO:0000256" key="2">
    <source>
        <dbReference type="ARBA" id="ARBA00010278"/>
    </source>
</evidence>
<sequence>MTGKRACMGKVAASISHKMIGGLFLVFALGCLPLPSVQVSTQSVTVNQTARSYRLVVPDGLPEGRPVVIAWHGFGDTAESMAKYSDLDRLADRHQFLLVYPEVEKGGWRYPLPGAPNTNADADVEFFDALLSDLPRHATIDLEHVYVVGMSQGATFAQWLASQRPRDIAAVVAHSGGAPKELDPAVFQVPIMLIAGTEDLVHDSMQQSAAKYKTEVEFVSVPGLGHAWDSRQNEAIWEFLSRHKRVTPAVSE</sequence>
<evidence type="ECO:0000256" key="5">
    <source>
        <dbReference type="ARBA" id="ARBA00022729"/>
    </source>
</evidence>
<dbReference type="GO" id="GO:0045493">
    <property type="term" value="P:xylan catabolic process"/>
    <property type="evidence" value="ECO:0007669"/>
    <property type="project" value="UniProtKB-KW"/>
</dbReference>
<dbReference type="Pfam" id="PF10503">
    <property type="entry name" value="Esterase_PHB"/>
    <property type="match status" value="1"/>
</dbReference>
<gene>
    <name evidence="10" type="ORF">C5Y98_10835</name>
</gene>
<dbReference type="PANTHER" id="PTHR38050:SF1">
    <property type="entry name" value="FERULOYL ESTERASE C"/>
    <property type="match status" value="1"/>
</dbReference>
<accession>A0A2S8G264</accession>
<dbReference type="InterPro" id="IPR029058">
    <property type="entry name" value="AB_hydrolase_fold"/>
</dbReference>
<keyword evidence="8" id="KW-0624">Polysaccharide degradation</keyword>
<keyword evidence="5" id="KW-0732">Signal</keyword>
<dbReference type="InterPro" id="IPR010126">
    <property type="entry name" value="Esterase_phb"/>
</dbReference>
<evidence type="ECO:0000256" key="7">
    <source>
        <dbReference type="ARBA" id="ARBA00023277"/>
    </source>
</evidence>
<evidence type="ECO:0000256" key="6">
    <source>
        <dbReference type="ARBA" id="ARBA00022801"/>
    </source>
</evidence>
<keyword evidence="7" id="KW-0119">Carbohydrate metabolism</keyword>
<reference evidence="10 11" key="1">
    <citation type="submission" date="2018-02" db="EMBL/GenBank/DDBJ databases">
        <title>Comparative genomes isolates from brazilian mangrove.</title>
        <authorList>
            <person name="Araujo J.E."/>
            <person name="Taketani R.G."/>
            <person name="Silva M.C.P."/>
            <person name="Loureco M.V."/>
            <person name="Andreote F.D."/>
        </authorList>
    </citation>
    <scope>NUCLEOTIDE SEQUENCE [LARGE SCALE GENOMIC DNA]</scope>
    <source>
        <strain evidence="10 11">NAP PRIS-MGV</strain>
    </source>
</reference>
<comment type="subcellular location">
    <subcellularLocation>
        <location evidence="1">Secreted</location>
    </subcellularLocation>
</comment>
<protein>
    <submittedName>
        <fullName evidence="10">Phospholipase</fullName>
    </submittedName>
</protein>
<organism evidence="10 11">
    <name type="scientific">Blastopirellula marina</name>
    <dbReference type="NCBI Taxonomy" id="124"/>
    <lineage>
        <taxon>Bacteria</taxon>
        <taxon>Pseudomonadati</taxon>
        <taxon>Planctomycetota</taxon>
        <taxon>Planctomycetia</taxon>
        <taxon>Pirellulales</taxon>
        <taxon>Pirellulaceae</taxon>
        <taxon>Blastopirellula</taxon>
    </lineage>
</organism>
<keyword evidence="4" id="KW-0858">Xylan degradation</keyword>
<evidence type="ECO:0000313" key="10">
    <source>
        <dbReference type="EMBL" id="PQO38536.1"/>
    </source>
</evidence>
<dbReference type="InterPro" id="IPR043595">
    <property type="entry name" value="FaeB/C/D"/>
</dbReference>
<name>A0A2S8G264_9BACT</name>
<comment type="function">
    <text evidence="9">Involved in degradation of plant cell walls. Hydrolyzes the feruloyl-arabinose ester bond in arabinoxylans, and the feruloyl-galactose ester bond in pectin. Active against paranitrophenyl-acetate, methyl ferulate and wheat arabinoxylan.</text>
</comment>
<proteinExistence type="inferred from homology"/>
<dbReference type="SUPFAM" id="SSF53474">
    <property type="entry name" value="alpha/beta-Hydrolases"/>
    <property type="match status" value="1"/>
</dbReference>
<evidence type="ECO:0000256" key="8">
    <source>
        <dbReference type="ARBA" id="ARBA00023326"/>
    </source>
</evidence>
<dbReference type="GO" id="GO:0005576">
    <property type="term" value="C:extracellular region"/>
    <property type="evidence" value="ECO:0007669"/>
    <property type="project" value="UniProtKB-SubCell"/>
</dbReference>
<dbReference type="PANTHER" id="PTHR38050">
    <property type="match status" value="1"/>
</dbReference>
<comment type="caution">
    <text evidence="10">The sequence shown here is derived from an EMBL/GenBank/DDBJ whole genome shotgun (WGS) entry which is preliminary data.</text>
</comment>
<keyword evidence="3" id="KW-0964">Secreted</keyword>
<evidence type="ECO:0000256" key="4">
    <source>
        <dbReference type="ARBA" id="ARBA00022651"/>
    </source>
</evidence>
<dbReference type="AlphaFoldDB" id="A0A2S8G264"/>
<evidence type="ECO:0000256" key="1">
    <source>
        <dbReference type="ARBA" id="ARBA00004613"/>
    </source>
</evidence>